<reference evidence="2" key="1">
    <citation type="submission" date="2020-06" db="EMBL/GenBank/DDBJ databases">
        <title>Legume-microbial interactions unlock mineral nutrients during tropical forest succession.</title>
        <authorList>
            <person name="Epihov D.Z."/>
        </authorList>
    </citation>
    <scope>NUCLEOTIDE SEQUENCE [LARGE SCALE GENOMIC DNA]</scope>
    <source>
        <strain evidence="2">Pan2503</strain>
    </source>
</reference>
<name>A0A7V8NME7_9BACT</name>
<dbReference type="AlphaFoldDB" id="A0A7V8NME7"/>
<dbReference type="EMBL" id="JACDQQ010000191">
    <property type="protein sequence ID" value="MBA0083725.1"/>
    <property type="molecule type" value="Genomic_DNA"/>
</dbReference>
<dbReference type="PROSITE" id="PS51318">
    <property type="entry name" value="TAT"/>
    <property type="match status" value="1"/>
</dbReference>
<comment type="caution">
    <text evidence="2">The sequence shown here is derived from an EMBL/GenBank/DDBJ whole genome shotgun (WGS) entry which is preliminary data.</text>
</comment>
<dbReference type="InterPro" id="IPR006311">
    <property type="entry name" value="TAT_signal"/>
</dbReference>
<evidence type="ECO:0000256" key="1">
    <source>
        <dbReference type="SAM" id="MobiDB-lite"/>
    </source>
</evidence>
<dbReference type="InterPro" id="IPR027056">
    <property type="entry name" value="Gluconate_2DH_su3"/>
</dbReference>
<keyword evidence="3" id="KW-1185">Reference proteome</keyword>
<evidence type="ECO:0000313" key="2">
    <source>
        <dbReference type="EMBL" id="MBA0083725.1"/>
    </source>
</evidence>
<proteinExistence type="predicted"/>
<dbReference type="Proteomes" id="UP000567293">
    <property type="component" value="Unassembled WGS sequence"/>
</dbReference>
<dbReference type="Pfam" id="PF13618">
    <property type="entry name" value="Gluconate_2-dh3"/>
    <property type="match status" value="1"/>
</dbReference>
<feature type="region of interest" description="Disordered" evidence="1">
    <location>
        <begin position="29"/>
        <end position="54"/>
    </location>
</feature>
<organism evidence="2 3">
    <name type="scientific">Candidatus Acidiferrum panamense</name>
    <dbReference type="NCBI Taxonomy" id="2741543"/>
    <lineage>
        <taxon>Bacteria</taxon>
        <taxon>Pseudomonadati</taxon>
        <taxon>Acidobacteriota</taxon>
        <taxon>Terriglobia</taxon>
        <taxon>Candidatus Acidiferrales</taxon>
        <taxon>Candidatus Acidiferrum</taxon>
    </lineage>
</organism>
<gene>
    <name evidence="2" type="ORF">HRJ53_01900</name>
</gene>
<feature type="non-terminal residue" evidence="2">
    <location>
        <position position="171"/>
    </location>
</feature>
<accession>A0A7V8NME7</accession>
<sequence length="171" mass="18880">MSSNGPIDLRQDRREWLKGSAAALGASLLPLPAVGGEQPQTAPPPTRPGPSSAQNIPAGRFFTPAQHALVEELSETIIPADRHSGGAKAAKVADYIDQFLRETYDDSQKVLWREGLRLVDLMSRHYHQKSFVDSAAAERIALLQVLSDNDHMTDLPEVRFFIELKRLTVRG</sequence>
<protein>
    <submittedName>
        <fullName evidence="2">Gluconate 2-dehydrogenase subunit 3 family protein</fullName>
    </submittedName>
</protein>
<evidence type="ECO:0000313" key="3">
    <source>
        <dbReference type="Proteomes" id="UP000567293"/>
    </source>
</evidence>